<dbReference type="GO" id="GO:0000166">
    <property type="term" value="F:nucleotide binding"/>
    <property type="evidence" value="ECO:0007669"/>
    <property type="project" value="UniProtKB-KW"/>
</dbReference>
<dbReference type="GO" id="GO:0003723">
    <property type="term" value="F:RNA binding"/>
    <property type="evidence" value="ECO:0007669"/>
    <property type="project" value="InterPro"/>
</dbReference>
<dbReference type="GO" id="GO:0003724">
    <property type="term" value="F:RNA helicase activity"/>
    <property type="evidence" value="ECO:0007669"/>
    <property type="project" value="InterPro"/>
</dbReference>
<keyword evidence="11" id="KW-0378">Hydrolase</keyword>
<dbReference type="GO" id="GO:0003677">
    <property type="term" value="F:DNA binding"/>
    <property type="evidence" value="ECO:0007669"/>
    <property type="project" value="UniProtKB-KW"/>
</dbReference>
<keyword evidence="13" id="KW-0238">DNA-binding</keyword>
<reference evidence="19" key="1">
    <citation type="submission" date="2014-11" db="EMBL/GenBank/DDBJ databases">
        <title>Milk vetch dwarf virus in Bangladesh: Molecular characterization and genomic variability of the virus.</title>
        <authorList>
            <person name="Kamal M.U."/>
            <person name="Sano Y."/>
        </authorList>
    </citation>
    <scope>NUCLEOTIDE SEQUENCE</scope>
    <source>
        <strain evidence="19">BD1</strain>
    </source>
</reference>
<evidence type="ECO:0000256" key="16">
    <source>
        <dbReference type="ARBA" id="ARBA00049360"/>
    </source>
</evidence>
<evidence type="ECO:0000256" key="3">
    <source>
        <dbReference type="ARBA" id="ARBA00006649"/>
    </source>
</evidence>
<dbReference type="GO" id="GO:0016779">
    <property type="term" value="F:nucleotidyltransferase activity"/>
    <property type="evidence" value="ECO:0007669"/>
    <property type="project" value="UniProtKB-KW"/>
</dbReference>
<evidence type="ECO:0000256" key="12">
    <source>
        <dbReference type="ARBA" id="ARBA00023124"/>
    </source>
</evidence>
<name>A0A0U5AZE6_MVD10</name>
<evidence type="ECO:0000256" key="17">
    <source>
        <dbReference type="ARBA" id="ARBA00049943"/>
    </source>
</evidence>
<evidence type="ECO:0000256" key="8">
    <source>
        <dbReference type="ARBA" id="ARBA00022723"/>
    </source>
</evidence>
<dbReference type="GO" id="GO:0006260">
    <property type="term" value="P:DNA replication"/>
    <property type="evidence" value="ECO:0007669"/>
    <property type="project" value="UniProtKB-KW"/>
</dbReference>
<dbReference type="GO" id="GO:0042025">
    <property type="term" value="C:host cell nucleus"/>
    <property type="evidence" value="ECO:0007669"/>
    <property type="project" value="UniProtKB-SubCell"/>
</dbReference>
<keyword evidence="5" id="KW-0548">Nucleotidyltransferase</keyword>
<protein>
    <submittedName>
        <fullName evidence="19">Replication initiator protein</fullName>
    </submittedName>
</protein>
<keyword evidence="4" id="KW-0808">Transferase</keyword>
<evidence type="ECO:0000256" key="1">
    <source>
        <dbReference type="ARBA" id="ARBA00001936"/>
    </source>
</evidence>
<evidence type="ECO:0000256" key="6">
    <source>
        <dbReference type="ARBA" id="ARBA00022705"/>
    </source>
</evidence>
<comment type="similarity">
    <text evidence="3">Belongs to the nanoviridea/circoviridae replication-associated protein family.</text>
</comment>
<keyword evidence="9" id="KW-0547">Nucleotide-binding</keyword>
<dbReference type="Gene3D" id="3.40.1310.20">
    <property type="match status" value="1"/>
</dbReference>
<accession>A0A0U5AZE6</accession>
<keyword evidence="14" id="KW-0511">Multifunctional enzyme</keyword>
<sequence>MPSIRAIHWCFTLNFSGKIPEIVWTADVQYSIWQHERVNHDHLQGYIQMKKQTTLTKMKELLPGAHLEMARAPKKAIDYCQKKETAIDGPWEYGTWISTGSHKRKLMQRFDEDPEEMKLEDPGLYRRCLSRVQMNKVREKNSWDYDLRPWQDELLKTIEQEPDDRTILWVYGPHGGEGKSVFAKYLTLKEGLWYTAGGKATDMLYSYSLDPTCHVCIDIPRCTKEEYINYAVIEQIKNRIIINTKYEPCTIRDDGHNVHVIVSANYLPDVTRISEDRIKIIYC</sequence>
<evidence type="ECO:0000256" key="13">
    <source>
        <dbReference type="ARBA" id="ARBA00023125"/>
    </source>
</evidence>
<comment type="catalytic activity">
    <reaction evidence="16">
        <text>ATP + H2O = ADP + phosphate + H(+)</text>
        <dbReference type="Rhea" id="RHEA:13065"/>
        <dbReference type="ChEBI" id="CHEBI:15377"/>
        <dbReference type="ChEBI" id="CHEBI:15378"/>
        <dbReference type="ChEBI" id="CHEBI:30616"/>
        <dbReference type="ChEBI" id="CHEBI:43474"/>
        <dbReference type="ChEBI" id="CHEBI:456216"/>
    </reaction>
</comment>
<dbReference type="GO" id="GO:0016787">
    <property type="term" value="F:hydrolase activity"/>
    <property type="evidence" value="ECO:0007669"/>
    <property type="project" value="UniProtKB-KW"/>
</dbReference>
<evidence type="ECO:0000259" key="18">
    <source>
        <dbReference type="PROSITE" id="PS52020"/>
    </source>
</evidence>
<dbReference type="GO" id="GO:0004519">
    <property type="term" value="F:endonuclease activity"/>
    <property type="evidence" value="ECO:0007669"/>
    <property type="project" value="UniProtKB-KW"/>
</dbReference>
<dbReference type="GO" id="GO:0046872">
    <property type="term" value="F:metal ion binding"/>
    <property type="evidence" value="ECO:0007669"/>
    <property type="project" value="UniProtKB-KW"/>
</dbReference>
<keyword evidence="10" id="KW-0255">Endonuclease</keyword>
<keyword evidence="12" id="KW-0190">Covalent protein-DNA linkage</keyword>
<dbReference type="PROSITE" id="PS52020">
    <property type="entry name" value="CRESS_DNA_REP"/>
    <property type="match status" value="1"/>
</dbReference>
<organism evidence="19">
    <name type="scientific">Milk vetch dwarf C10 alphasatellite</name>
    <name type="common">MVDC10A</name>
    <dbReference type="NCBI Taxonomy" id="1455652"/>
    <lineage>
        <taxon>Viruses</taxon>
        <taxon>Viruses incertae sedis</taxon>
        <taxon>Alphasatellitidae</taxon>
        <taxon>Nanoalphasatellitinae</taxon>
        <taxon>Milvetsatellite</taxon>
        <taxon>Milvetsatellite japastra</taxon>
        <taxon>Milk vetch dwarf alphasatellite 3</taxon>
    </lineage>
</organism>
<dbReference type="InterPro" id="IPR049912">
    <property type="entry name" value="CRESS_DNA_REP"/>
</dbReference>
<evidence type="ECO:0000256" key="14">
    <source>
        <dbReference type="ARBA" id="ARBA00023268"/>
    </source>
</evidence>
<evidence type="ECO:0000256" key="4">
    <source>
        <dbReference type="ARBA" id="ARBA00022679"/>
    </source>
</evidence>
<comment type="subunit">
    <text evidence="15">Homooligomer. Rep binds to repeated DNA motifs (iterons).</text>
</comment>
<comment type="function">
    <text evidence="17">Initiates and terminates the replication only of its own subviral DNA molecule. The closed circular ssDNA genome is first converted to a superhelical dsDNA. Rep binds a specific hairpin at the genome origin of replication. Introduces an endonucleolytic nick within the intergenic region of the genome, thereby initiating the rolling circle replication (RCR). Following cleavage, binds covalently to the 5'-phosphate of DNA as a tyrosyl ester. The cleavage gives rise to a free 3'-OH that serves as a primer for the cellular DNA polymerase. The polymerase synthesizes the (+) strand DNA by rolling circle mechanism. After one round of replication, a Rep-catalyzed nucleotidyl transfer reaction releases a circular single-stranded virus genome, thereby terminating the replication. Displays origin-specific DNA cleavage, nucleotidyl transferase, ATPase and helicase activities.</text>
</comment>
<comment type="cofactor">
    <cofactor evidence="1">
        <name>Mn(2+)</name>
        <dbReference type="ChEBI" id="CHEBI:29035"/>
    </cofactor>
</comment>
<evidence type="ECO:0000256" key="7">
    <source>
        <dbReference type="ARBA" id="ARBA00022722"/>
    </source>
</evidence>
<evidence type="ECO:0000313" key="19">
    <source>
        <dbReference type="EMBL" id="BAU21086.1"/>
    </source>
</evidence>
<evidence type="ECO:0000256" key="5">
    <source>
        <dbReference type="ARBA" id="ARBA00022695"/>
    </source>
</evidence>
<keyword evidence="8" id="KW-0479">Metal-binding</keyword>
<proteinExistence type="inferred from homology"/>
<dbReference type="Pfam" id="PF00910">
    <property type="entry name" value="RNA_helicase"/>
    <property type="match status" value="1"/>
</dbReference>
<comment type="subcellular location">
    <subcellularLocation>
        <location evidence="2">Host nucleus</location>
    </subcellularLocation>
</comment>
<keyword evidence="6" id="KW-0235">DNA replication</keyword>
<dbReference type="Pfam" id="PF02407">
    <property type="entry name" value="Viral_Rep"/>
    <property type="match status" value="1"/>
</dbReference>
<evidence type="ECO:0000256" key="11">
    <source>
        <dbReference type="ARBA" id="ARBA00022801"/>
    </source>
</evidence>
<feature type="domain" description="CRESS-DNA virus Rep endonuclease" evidence="18">
    <location>
        <begin position="3"/>
        <end position="96"/>
    </location>
</feature>
<evidence type="ECO:0000256" key="2">
    <source>
        <dbReference type="ARBA" id="ARBA00004147"/>
    </source>
</evidence>
<dbReference type="InterPro" id="IPR000605">
    <property type="entry name" value="Helicase_SF3_ssDNA/RNA_vir"/>
</dbReference>
<evidence type="ECO:0000256" key="10">
    <source>
        <dbReference type="ARBA" id="ARBA00022759"/>
    </source>
</evidence>
<dbReference type="EMBL" id="LC010785">
    <property type="protein sequence ID" value="BAU21086.1"/>
    <property type="molecule type" value="Genomic_DNA"/>
</dbReference>
<evidence type="ECO:0000256" key="15">
    <source>
        <dbReference type="ARBA" id="ARBA00046883"/>
    </source>
</evidence>
<keyword evidence="7" id="KW-0540">Nuclease</keyword>
<evidence type="ECO:0000256" key="9">
    <source>
        <dbReference type="ARBA" id="ARBA00022741"/>
    </source>
</evidence>